<dbReference type="PANTHER" id="PTHR33667:SF7">
    <property type="entry name" value="RIKEN CDNA 1810020O05 GENE"/>
    <property type="match status" value="1"/>
</dbReference>
<dbReference type="RefSeq" id="XP_072798060.1">
    <property type="nucleotide sequence ID" value="XM_072941959.1"/>
</dbReference>
<sequence>MRCVGPGAPVRCNISRPAIFFGGASSVEMKELTERLSFNSLSNLLEKQKFQMRQKELDWRKKSQKRRKKSRAEEESDSRLAGQGKQGTFSVQLAIMPLLAGWQTVVTRGRGRSANILDCFLTLETEVPIMTEEQKRDLNPLAIRIKCVSCLPTQPVCTSELERLCMPVYCQYQFHKTPVHRTEGQPHGTHVYFQDINVIFLGAMHPSDLREYLEGPPMLVEVHDRDRKSEEYSQKPTLLGEDPLDSCLNLQVHISPEETESNPFESQDKMWDPYGVARVSFADLLLGHKCLNLVAPVHDCEPRAPHCGRGSQGRKAAGLPGPRDGLPHGPMPSGHYLEASSLLKLRVDVAVPLRAGPPAPDPTACEFGRVVFVFDSRKLSLLHGLLQDVTTINARALELDSHPFEDVEQILSAFKMRVKIQEKQDLDVLTGFHLLDGQVHLLILEGLADHGLRRLWEGHQSRAPGAEPGRHKALYDSRLRFRRRLYADLEAVLHRVRLFRPLAQLVKHAGLYVRGAAPPLAFQALSRIHCICCYSTRLREVITRDLLPSSAMIKELSQEFGLPISQEELTEGKLVAPPPAPNLEDFQHRSPTLTDEIQAHQEKYLRWRSTMLLKHEDVQHSLVQKNITGAYQVGKKPPKPAVTVAKISAPATDAVHNYSIQALNSTELARKELYRQMAKEPRKRFTYSQNYLSAMVEPQDSEEEERKAKRKSRQAWLTPTGFQVTGLRRVESTEHLGLPAIGAPAEEWREKALFANVLAPVLPRERWSWDRRHQDFELYKKPPQFLELPPPPAPKPRADDTLGGRREPGRHL</sequence>
<feature type="compositionally biased region" description="Basic and acidic residues" evidence="1">
    <location>
        <begin position="796"/>
        <end position="812"/>
    </location>
</feature>
<gene>
    <name evidence="3" type="primary">CFAP92</name>
</gene>
<feature type="region of interest" description="Disordered" evidence="1">
    <location>
        <begin position="56"/>
        <end position="83"/>
    </location>
</feature>
<keyword evidence="2" id="KW-1185">Reference proteome</keyword>
<accession>A0ABM5BNS3</accession>
<protein>
    <submittedName>
        <fullName evidence="3">Uncharacterized protein CFAP92 isoform X3</fullName>
    </submittedName>
</protein>
<evidence type="ECO:0000256" key="1">
    <source>
        <dbReference type="SAM" id="MobiDB-lite"/>
    </source>
</evidence>
<reference evidence="3" key="1">
    <citation type="submission" date="2025-08" db="UniProtKB">
        <authorList>
            <consortium name="RefSeq"/>
        </authorList>
    </citation>
    <scope>IDENTIFICATION</scope>
</reference>
<organism evidence="2 3">
    <name type="scientific">Vicugna pacos</name>
    <name type="common">Alpaca</name>
    <name type="synonym">Lama pacos</name>
    <dbReference type="NCBI Taxonomy" id="30538"/>
    <lineage>
        <taxon>Eukaryota</taxon>
        <taxon>Metazoa</taxon>
        <taxon>Chordata</taxon>
        <taxon>Craniata</taxon>
        <taxon>Vertebrata</taxon>
        <taxon>Euteleostomi</taxon>
        <taxon>Mammalia</taxon>
        <taxon>Eutheria</taxon>
        <taxon>Laurasiatheria</taxon>
        <taxon>Artiodactyla</taxon>
        <taxon>Tylopoda</taxon>
        <taxon>Camelidae</taxon>
        <taxon>Vicugna</taxon>
    </lineage>
</organism>
<evidence type="ECO:0000313" key="2">
    <source>
        <dbReference type="Proteomes" id="UP001652581"/>
    </source>
</evidence>
<feature type="region of interest" description="Disordered" evidence="1">
    <location>
        <begin position="306"/>
        <end position="325"/>
    </location>
</feature>
<proteinExistence type="predicted"/>
<dbReference type="PANTHER" id="PTHR33667">
    <property type="entry name" value="SI:DKEY-57N24.6"/>
    <property type="match status" value="1"/>
</dbReference>
<evidence type="ECO:0000313" key="3">
    <source>
        <dbReference type="RefSeq" id="XP_072798060.1"/>
    </source>
</evidence>
<name>A0ABM5BNS3_VICPA</name>
<feature type="region of interest" description="Disordered" evidence="1">
    <location>
        <begin position="780"/>
        <end position="812"/>
    </location>
</feature>
<dbReference type="Proteomes" id="UP001652581">
    <property type="component" value="Chromosome 17"/>
</dbReference>
<dbReference type="GeneID" id="102538761"/>